<keyword evidence="3" id="KW-1185">Reference proteome</keyword>
<name>A0AAN7X9B2_ELEMC</name>
<comment type="caution">
    <text evidence="2">The sequence shown here is derived from an EMBL/GenBank/DDBJ whole genome shotgun (WGS) entry which is preliminary data.</text>
</comment>
<organism evidence="2 3">
    <name type="scientific">Eleginops maclovinus</name>
    <name type="common">Patagonian blennie</name>
    <name type="synonym">Eleginus maclovinus</name>
    <dbReference type="NCBI Taxonomy" id="56733"/>
    <lineage>
        <taxon>Eukaryota</taxon>
        <taxon>Metazoa</taxon>
        <taxon>Chordata</taxon>
        <taxon>Craniata</taxon>
        <taxon>Vertebrata</taxon>
        <taxon>Euteleostomi</taxon>
        <taxon>Actinopterygii</taxon>
        <taxon>Neopterygii</taxon>
        <taxon>Teleostei</taxon>
        <taxon>Neoteleostei</taxon>
        <taxon>Acanthomorphata</taxon>
        <taxon>Eupercaria</taxon>
        <taxon>Perciformes</taxon>
        <taxon>Notothenioidei</taxon>
        <taxon>Eleginopidae</taxon>
        <taxon>Eleginops</taxon>
    </lineage>
</organism>
<dbReference type="Proteomes" id="UP001346869">
    <property type="component" value="Unassembled WGS sequence"/>
</dbReference>
<evidence type="ECO:0000313" key="2">
    <source>
        <dbReference type="EMBL" id="KAK5855949.1"/>
    </source>
</evidence>
<dbReference type="EMBL" id="JAUZQC010000017">
    <property type="protein sequence ID" value="KAK5855949.1"/>
    <property type="molecule type" value="Genomic_DNA"/>
</dbReference>
<evidence type="ECO:0000256" key="1">
    <source>
        <dbReference type="SAM" id="MobiDB-lite"/>
    </source>
</evidence>
<reference evidence="2 3" key="1">
    <citation type="journal article" date="2023" name="Genes (Basel)">
        <title>Chromosome-Level Genome Assembly and Circadian Gene Repertoire of the Patagonia Blennie Eleginops maclovinus-The Closest Ancestral Proxy of Antarctic Cryonotothenioids.</title>
        <authorList>
            <person name="Cheng C.C."/>
            <person name="Rivera-Colon A.G."/>
            <person name="Minhas B.F."/>
            <person name="Wilson L."/>
            <person name="Rayamajhi N."/>
            <person name="Vargas-Chacoff L."/>
            <person name="Catchen J.M."/>
        </authorList>
    </citation>
    <scope>NUCLEOTIDE SEQUENCE [LARGE SCALE GENOMIC DNA]</scope>
    <source>
        <strain evidence="2">JMC-PN-2008</strain>
    </source>
</reference>
<dbReference type="AlphaFoldDB" id="A0AAN7X9B2"/>
<sequence>MKSKSRPKPYQAPESDKLAVSSESPPLLLSVSSAVPPRLPPPSFLFLVTTSSRHPGHSSQRSRTCRLL</sequence>
<gene>
    <name evidence="2" type="ORF">PBY51_007578</name>
</gene>
<reference evidence="2 3" key="2">
    <citation type="journal article" date="2023" name="Mol. Biol. Evol.">
        <title>Genomics of Secondarily Temperate Adaptation in the Only Non-Antarctic Icefish.</title>
        <authorList>
            <person name="Rivera-Colon A.G."/>
            <person name="Rayamajhi N."/>
            <person name="Minhas B.F."/>
            <person name="Madrigal G."/>
            <person name="Bilyk K.T."/>
            <person name="Yoon V."/>
            <person name="Hune M."/>
            <person name="Gregory S."/>
            <person name="Cheng C.H.C."/>
            <person name="Catchen J.M."/>
        </authorList>
    </citation>
    <scope>NUCLEOTIDE SEQUENCE [LARGE SCALE GENOMIC DNA]</scope>
    <source>
        <strain evidence="2">JMC-PN-2008</strain>
    </source>
</reference>
<protein>
    <submittedName>
        <fullName evidence="2">Uncharacterized protein</fullName>
    </submittedName>
</protein>
<evidence type="ECO:0000313" key="3">
    <source>
        <dbReference type="Proteomes" id="UP001346869"/>
    </source>
</evidence>
<proteinExistence type="predicted"/>
<feature type="region of interest" description="Disordered" evidence="1">
    <location>
        <begin position="1"/>
        <end position="38"/>
    </location>
</feature>
<feature type="compositionally biased region" description="Low complexity" evidence="1">
    <location>
        <begin position="18"/>
        <end position="36"/>
    </location>
</feature>
<accession>A0AAN7X9B2</accession>